<dbReference type="AlphaFoldDB" id="A0A6A5Z8U3"/>
<protein>
    <submittedName>
        <fullName evidence="1">Uncharacterized protein</fullName>
    </submittedName>
</protein>
<name>A0A6A5Z8U3_9PLEO</name>
<accession>A0A6A5Z8U3</accession>
<dbReference type="Proteomes" id="UP000799770">
    <property type="component" value="Unassembled WGS sequence"/>
</dbReference>
<evidence type="ECO:0000313" key="2">
    <source>
        <dbReference type="Proteomes" id="UP000799770"/>
    </source>
</evidence>
<proteinExistence type="predicted"/>
<gene>
    <name evidence="1" type="ORF">BDV96DRAFT_574212</name>
</gene>
<evidence type="ECO:0000313" key="1">
    <source>
        <dbReference type="EMBL" id="KAF2115626.1"/>
    </source>
</evidence>
<reference evidence="1" key="1">
    <citation type="journal article" date="2020" name="Stud. Mycol.">
        <title>101 Dothideomycetes genomes: a test case for predicting lifestyles and emergence of pathogens.</title>
        <authorList>
            <person name="Haridas S."/>
            <person name="Albert R."/>
            <person name="Binder M."/>
            <person name="Bloem J."/>
            <person name="Labutti K."/>
            <person name="Salamov A."/>
            <person name="Andreopoulos B."/>
            <person name="Baker S."/>
            <person name="Barry K."/>
            <person name="Bills G."/>
            <person name="Bluhm B."/>
            <person name="Cannon C."/>
            <person name="Castanera R."/>
            <person name="Culley D."/>
            <person name="Daum C."/>
            <person name="Ezra D."/>
            <person name="Gonzalez J."/>
            <person name="Henrissat B."/>
            <person name="Kuo A."/>
            <person name="Liang C."/>
            <person name="Lipzen A."/>
            <person name="Lutzoni F."/>
            <person name="Magnuson J."/>
            <person name="Mondo S."/>
            <person name="Nolan M."/>
            <person name="Ohm R."/>
            <person name="Pangilinan J."/>
            <person name="Park H.-J."/>
            <person name="Ramirez L."/>
            <person name="Alfaro M."/>
            <person name="Sun H."/>
            <person name="Tritt A."/>
            <person name="Yoshinaga Y."/>
            <person name="Zwiers L.-H."/>
            <person name="Turgeon B."/>
            <person name="Goodwin S."/>
            <person name="Spatafora J."/>
            <person name="Crous P."/>
            <person name="Grigoriev I."/>
        </authorList>
    </citation>
    <scope>NUCLEOTIDE SEQUENCE</scope>
    <source>
        <strain evidence="1">CBS 627.86</strain>
    </source>
</reference>
<keyword evidence="2" id="KW-1185">Reference proteome</keyword>
<dbReference type="EMBL" id="ML977322">
    <property type="protein sequence ID" value="KAF2115626.1"/>
    <property type="molecule type" value="Genomic_DNA"/>
</dbReference>
<sequence length="502" mass="57245">MTVPRAHILGIPRELRDMIYLFYVQEPGGYVYSPESGKLRAVNRKLIDTALALSCRQVSEELRGLALQKNNITFYPVRSSRTAFLFERVLANLRYLKEIVLNVASHEINPHLRERVAQEFPQARVMLSMITDPAPAYGERILDAVVSSSRPWGLAPSQHRAISDRLLELASCNPAFDDAAAYALQYQGDIRSLTTFRSLLSLQPILWSLPTRQDVDEMAKICPPCEALPIACDPRTNIYFSASAAAHKFLTALSEPTRMSMRQIRLCETRRSVAYPECHALGLVRFCVENTRLRITREVDMFRSVFPIYGGIKNSGWDDVPYLQGIASHLHHSEVTGRIVPWLEEASILTSAGMPIDSYSLVFLAPPFECQQVLDLLAEAAKWQDAVAEASQRGRIAPVQPLWENPWPCCRTVNFARIVESVINKRSFVRFEGATGVIWNMEALLEQAYNWSELRWSQEYESMQSQNVQFKELPSWLDIQREYLAQDMENPDSDVFREQNRI</sequence>
<dbReference type="OrthoDB" id="5062850at2759"/>
<organism evidence="1 2">
    <name type="scientific">Lophiotrema nucula</name>
    <dbReference type="NCBI Taxonomy" id="690887"/>
    <lineage>
        <taxon>Eukaryota</taxon>
        <taxon>Fungi</taxon>
        <taxon>Dikarya</taxon>
        <taxon>Ascomycota</taxon>
        <taxon>Pezizomycotina</taxon>
        <taxon>Dothideomycetes</taxon>
        <taxon>Pleosporomycetidae</taxon>
        <taxon>Pleosporales</taxon>
        <taxon>Lophiotremataceae</taxon>
        <taxon>Lophiotrema</taxon>
    </lineage>
</organism>